<reference evidence="3 4" key="1">
    <citation type="submission" date="2018-03" db="EMBL/GenBank/DDBJ databases">
        <title>Whole genome sequencing of Histamine producing bacteria.</title>
        <authorList>
            <person name="Butler K."/>
        </authorList>
    </citation>
    <scope>NUCLEOTIDE SEQUENCE [LARGE SCALE GENOMIC DNA]</scope>
    <source>
        <strain evidence="3 4">JCM 13586</strain>
    </source>
</reference>
<proteinExistence type="predicted"/>
<evidence type="ECO:0000313" key="4">
    <source>
        <dbReference type="Proteomes" id="UP000241222"/>
    </source>
</evidence>
<dbReference type="EMBL" id="PYMH01000029">
    <property type="protein sequence ID" value="PSU27861.1"/>
    <property type="molecule type" value="Genomic_DNA"/>
</dbReference>
<dbReference type="RefSeq" id="WP_107351862.1">
    <property type="nucleotide sequence ID" value="NZ_PYMH01000029.1"/>
</dbReference>
<evidence type="ECO:0000256" key="2">
    <source>
        <dbReference type="SAM" id="MobiDB-lite"/>
    </source>
</evidence>
<evidence type="ECO:0000313" key="3">
    <source>
        <dbReference type="EMBL" id="PSU27861.1"/>
    </source>
</evidence>
<dbReference type="AlphaFoldDB" id="A0A2T3IHU8"/>
<feature type="compositionally biased region" description="Basic residues" evidence="2">
    <location>
        <begin position="336"/>
        <end position="349"/>
    </location>
</feature>
<keyword evidence="1" id="KW-0175">Coiled coil</keyword>
<comment type="caution">
    <text evidence="3">The sequence shown here is derived from an EMBL/GenBank/DDBJ whole genome shotgun (WGS) entry which is preliminary data.</text>
</comment>
<gene>
    <name evidence="3" type="ORF">C9I99_26645</name>
</gene>
<evidence type="ECO:0000256" key="1">
    <source>
        <dbReference type="SAM" id="Coils"/>
    </source>
</evidence>
<name>A0A2T3IHU8_9GAMM</name>
<organism evidence="3 4">
    <name type="scientific">Photobacterium lutimaris</name>
    <dbReference type="NCBI Taxonomy" id="388278"/>
    <lineage>
        <taxon>Bacteria</taxon>
        <taxon>Pseudomonadati</taxon>
        <taxon>Pseudomonadota</taxon>
        <taxon>Gammaproteobacteria</taxon>
        <taxon>Vibrionales</taxon>
        <taxon>Vibrionaceae</taxon>
        <taxon>Photobacterium</taxon>
    </lineage>
</organism>
<feature type="region of interest" description="Disordered" evidence="2">
    <location>
        <begin position="324"/>
        <end position="351"/>
    </location>
</feature>
<protein>
    <submittedName>
        <fullName evidence="3">Uncharacterized protein</fullName>
    </submittedName>
</protein>
<dbReference type="OrthoDB" id="6245578at2"/>
<feature type="coiled-coil region" evidence="1">
    <location>
        <begin position="363"/>
        <end position="404"/>
    </location>
</feature>
<dbReference type="Proteomes" id="UP000241222">
    <property type="component" value="Unassembled WGS sequence"/>
</dbReference>
<accession>A0A2T3IHU8</accession>
<keyword evidence="4" id="KW-1185">Reference proteome</keyword>
<sequence>MKTIRVFHRHFNPDTTAKGIAIIAKILGHTLRILSQKAKPPEWDESLAKENLLWFDGKTASLDDYNLEQKQAILAAIMPAPKVKNQAKLKTRRRQLKAKIKKAMEVERQKGHEDAAELLRELWTTSDNCPIPAGKVAQLDMKTLARHQQKMGTVRKFVDVHNKLTGARPNQNATYLQEGIIKIPHRWNVDNKTITPQDWLDFTEKFLTHYFPTYPIHAMAVHADERLKNEETGTHCHYFLSGQDSVFGNWDLLKTQIEVVNQYVREQNKLRAESEEKEEELLPENCVLTQAQMVLHGERLQAMFRDFINEHLLHKRGFHAEIAPETERQSEEGKKMNRQVKMPKSKRSHNYATRKCELEEKRLEKLKLATKEVASKLADLETAKAQLDHDIAKKKEEVADQELALKSLSFECCRLSTMKAKLKGELRELLGEMIREAYIGVAYQQRGLVHQAEDYFQRLAEQLDSELSLDLQPVVHSIIHAVGDEPCDTSPEDCEVGYD</sequence>
<feature type="compositionally biased region" description="Basic and acidic residues" evidence="2">
    <location>
        <begin position="325"/>
        <end position="335"/>
    </location>
</feature>